<reference evidence="1 2" key="2">
    <citation type="journal article" date="2008" name="Bioinformatics">
        <title>Assembly reconciliation.</title>
        <authorList>
            <person name="Zimin A.V."/>
            <person name="Smith D.R."/>
            <person name="Sutton G."/>
            <person name="Yorke J.A."/>
        </authorList>
    </citation>
    <scope>NUCLEOTIDE SEQUENCE [LARGE SCALE GENOMIC DNA]</scope>
    <source>
        <strain evidence="1 2">TSC#14021-0224.01</strain>
    </source>
</reference>
<organism evidence="1 2">
    <name type="scientific">Drosophila erecta</name>
    <name type="common">Fruit fly</name>
    <dbReference type="NCBI Taxonomy" id="7220"/>
    <lineage>
        <taxon>Eukaryota</taxon>
        <taxon>Metazoa</taxon>
        <taxon>Ecdysozoa</taxon>
        <taxon>Arthropoda</taxon>
        <taxon>Hexapoda</taxon>
        <taxon>Insecta</taxon>
        <taxon>Pterygota</taxon>
        <taxon>Neoptera</taxon>
        <taxon>Endopterygota</taxon>
        <taxon>Diptera</taxon>
        <taxon>Brachycera</taxon>
        <taxon>Muscomorpha</taxon>
        <taxon>Ephydroidea</taxon>
        <taxon>Drosophilidae</taxon>
        <taxon>Drosophila</taxon>
        <taxon>Sophophora</taxon>
    </lineage>
</organism>
<evidence type="ECO:0000313" key="1">
    <source>
        <dbReference type="EMBL" id="KQS44005.1"/>
    </source>
</evidence>
<dbReference type="InterPro" id="IPR032675">
    <property type="entry name" value="LRR_dom_sf"/>
</dbReference>
<reference evidence="1 2" key="1">
    <citation type="journal article" date="2007" name="Nature">
        <title>Evolution of genes and genomes on the Drosophila phylogeny.</title>
        <authorList>
            <consortium name="Drosophila 12 Genomes Consortium"/>
            <person name="Clark A.G."/>
            <person name="Eisen M.B."/>
            <person name="Smith D.R."/>
            <person name="Bergman C.M."/>
            <person name="Oliver B."/>
            <person name="Markow T.A."/>
            <person name="Kaufman T.C."/>
            <person name="Kellis M."/>
            <person name="Gelbart W."/>
            <person name="Iyer V.N."/>
            <person name="Pollard D.A."/>
            <person name="Sackton T.B."/>
            <person name="Larracuente A.M."/>
            <person name="Singh N.D."/>
            <person name="Abad J.P."/>
            <person name="Abt D.N."/>
            <person name="Adryan B."/>
            <person name="Aguade M."/>
            <person name="Akashi H."/>
            <person name="Anderson W.W."/>
            <person name="Aquadro C.F."/>
            <person name="Ardell D.H."/>
            <person name="Arguello R."/>
            <person name="Artieri C.G."/>
            <person name="Barbash D.A."/>
            <person name="Barker D."/>
            <person name="Barsanti P."/>
            <person name="Batterham P."/>
            <person name="Batzoglou S."/>
            <person name="Begun D."/>
            <person name="Bhutkar A."/>
            <person name="Blanco E."/>
            <person name="Bosak S.A."/>
            <person name="Bradley R.K."/>
            <person name="Brand A.D."/>
            <person name="Brent M.R."/>
            <person name="Brooks A.N."/>
            <person name="Brown R.H."/>
            <person name="Butlin R.K."/>
            <person name="Caggese C."/>
            <person name="Calvi B.R."/>
            <person name="Bernardo de Carvalho A."/>
            <person name="Caspi A."/>
            <person name="Castrezana S."/>
            <person name="Celniker S.E."/>
            <person name="Chang J.L."/>
            <person name="Chapple C."/>
            <person name="Chatterji S."/>
            <person name="Chinwalla A."/>
            <person name="Civetta A."/>
            <person name="Clifton S.W."/>
            <person name="Comeron J.M."/>
            <person name="Costello J.C."/>
            <person name="Coyne J.A."/>
            <person name="Daub J."/>
            <person name="David R.G."/>
            <person name="Delcher A.L."/>
            <person name="Delehaunty K."/>
            <person name="Do C.B."/>
            <person name="Ebling H."/>
            <person name="Edwards K."/>
            <person name="Eickbush T."/>
            <person name="Evans J.D."/>
            <person name="Filipski A."/>
            <person name="Findeiss S."/>
            <person name="Freyhult E."/>
            <person name="Fulton L."/>
            <person name="Fulton R."/>
            <person name="Garcia A.C."/>
            <person name="Gardiner A."/>
            <person name="Garfield D.A."/>
            <person name="Garvin B.E."/>
            <person name="Gibson G."/>
            <person name="Gilbert D."/>
            <person name="Gnerre S."/>
            <person name="Godfrey J."/>
            <person name="Good R."/>
            <person name="Gotea V."/>
            <person name="Gravely B."/>
            <person name="Greenberg A.J."/>
            <person name="Griffiths-Jones S."/>
            <person name="Gross S."/>
            <person name="Guigo R."/>
            <person name="Gustafson E.A."/>
            <person name="Haerty W."/>
            <person name="Hahn M.W."/>
            <person name="Halligan D.L."/>
            <person name="Halpern A.L."/>
            <person name="Halter G.M."/>
            <person name="Han M.V."/>
            <person name="Heger A."/>
            <person name="Hillier L."/>
            <person name="Hinrichs A.S."/>
            <person name="Holmes I."/>
            <person name="Hoskins R.A."/>
            <person name="Hubisz M.J."/>
            <person name="Hultmark D."/>
            <person name="Huntley M.A."/>
            <person name="Jaffe D.B."/>
            <person name="Jagadeeshan S."/>
            <person name="Jeck W.R."/>
            <person name="Johnson J."/>
            <person name="Jones C.D."/>
            <person name="Jordan W.C."/>
            <person name="Karpen G.H."/>
            <person name="Kataoka E."/>
            <person name="Keightley P.D."/>
            <person name="Kheradpour P."/>
            <person name="Kirkness E.F."/>
            <person name="Koerich L.B."/>
            <person name="Kristiansen K."/>
            <person name="Kudrna D."/>
            <person name="Kulathinal R.J."/>
            <person name="Kumar S."/>
            <person name="Kwok R."/>
            <person name="Lander E."/>
            <person name="Langley C.H."/>
            <person name="Lapoint R."/>
            <person name="Lazzaro B.P."/>
            <person name="Lee S.J."/>
            <person name="Levesque L."/>
            <person name="Li R."/>
            <person name="Lin C.F."/>
            <person name="Lin M.F."/>
            <person name="Lindblad-Toh K."/>
            <person name="Llopart A."/>
            <person name="Long M."/>
            <person name="Low L."/>
            <person name="Lozovsky E."/>
            <person name="Lu J."/>
            <person name="Luo M."/>
            <person name="Machado C.A."/>
            <person name="Makalowski W."/>
            <person name="Marzo M."/>
            <person name="Matsuda M."/>
            <person name="Matzkin L."/>
            <person name="McAllister B."/>
            <person name="McBride C.S."/>
            <person name="McKernan B."/>
            <person name="McKernan K."/>
            <person name="Mendez-Lago M."/>
            <person name="Minx P."/>
            <person name="Mollenhauer M.U."/>
            <person name="Montooth K."/>
            <person name="Mount S.M."/>
            <person name="Mu X."/>
            <person name="Myers E."/>
            <person name="Negre B."/>
            <person name="Newfeld S."/>
            <person name="Nielsen R."/>
            <person name="Noor M.A."/>
            <person name="O'Grady P."/>
            <person name="Pachter L."/>
            <person name="Papaceit M."/>
            <person name="Parisi M.J."/>
            <person name="Parisi M."/>
            <person name="Parts L."/>
            <person name="Pedersen J.S."/>
            <person name="Pesole G."/>
            <person name="Phillippy A.M."/>
            <person name="Ponting C.P."/>
            <person name="Pop M."/>
            <person name="Porcelli D."/>
            <person name="Powell J.R."/>
            <person name="Prohaska S."/>
            <person name="Pruitt K."/>
            <person name="Puig M."/>
            <person name="Quesneville H."/>
            <person name="Ram K.R."/>
            <person name="Rand D."/>
            <person name="Rasmussen M.D."/>
            <person name="Reed L.K."/>
            <person name="Reenan R."/>
            <person name="Reily A."/>
            <person name="Remington K.A."/>
            <person name="Rieger T.T."/>
            <person name="Ritchie M.G."/>
            <person name="Robin C."/>
            <person name="Rogers Y.H."/>
            <person name="Rohde C."/>
            <person name="Rozas J."/>
            <person name="Rubenfield M.J."/>
            <person name="Ruiz A."/>
            <person name="Russo S."/>
            <person name="Salzberg S.L."/>
            <person name="Sanchez-Gracia A."/>
            <person name="Saranga D.J."/>
            <person name="Sato H."/>
            <person name="Schaeffer S.W."/>
            <person name="Schatz M.C."/>
            <person name="Schlenke T."/>
            <person name="Schwartz R."/>
            <person name="Segarra C."/>
            <person name="Singh R.S."/>
            <person name="Sirot L."/>
            <person name="Sirota M."/>
            <person name="Sisneros N.B."/>
            <person name="Smith C.D."/>
            <person name="Smith T.F."/>
            <person name="Spieth J."/>
            <person name="Stage D.E."/>
            <person name="Stark A."/>
            <person name="Stephan W."/>
            <person name="Strausberg R.L."/>
            <person name="Strempel S."/>
            <person name="Sturgill D."/>
            <person name="Sutton G."/>
            <person name="Sutton G.G."/>
            <person name="Tao W."/>
            <person name="Teichmann S."/>
            <person name="Tobari Y.N."/>
            <person name="Tomimura Y."/>
            <person name="Tsolas J.M."/>
            <person name="Valente V.L."/>
            <person name="Venter E."/>
            <person name="Venter J.C."/>
            <person name="Vicario S."/>
            <person name="Vieira F.G."/>
            <person name="Vilella A.J."/>
            <person name="Villasante A."/>
            <person name="Walenz B."/>
            <person name="Wang J."/>
            <person name="Wasserman M."/>
            <person name="Watts T."/>
            <person name="Wilson D."/>
            <person name="Wilson R.K."/>
            <person name="Wing R.A."/>
            <person name="Wolfner M.F."/>
            <person name="Wong A."/>
            <person name="Wong G.K."/>
            <person name="Wu C.I."/>
            <person name="Wu G."/>
            <person name="Yamamoto D."/>
            <person name="Yang H.P."/>
            <person name="Yang S.P."/>
            <person name="Yorke J.A."/>
            <person name="Yoshida K."/>
            <person name="Zdobnov E."/>
            <person name="Zhang P."/>
            <person name="Zhang Y."/>
            <person name="Zimin A.V."/>
            <person name="Baldwin J."/>
            <person name="Abdouelleil A."/>
            <person name="Abdulkadir J."/>
            <person name="Abebe A."/>
            <person name="Abera B."/>
            <person name="Abreu J."/>
            <person name="Acer S.C."/>
            <person name="Aftuck L."/>
            <person name="Alexander A."/>
            <person name="An P."/>
            <person name="Anderson E."/>
            <person name="Anderson S."/>
            <person name="Arachi H."/>
            <person name="Azer M."/>
            <person name="Bachantsang P."/>
            <person name="Barry A."/>
            <person name="Bayul T."/>
            <person name="Berlin A."/>
            <person name="Bessette D."/>
            <person name="Bloom T."/>
            <person name="Blye J."/>
            <person name="Boguslavskiy L."/>
            <person name="Bonnet C."/>
            <person name="Boukhgalter B."/>
            <person name="Bourzgui I."/>
            <person name="Brown A."/>
            <person name="Cahill P."/>
            <person name="Channer S."/>
            <person name="Cheshatsang Y."/>
            <person name="Chuda L."/>
            <person name="Citroen M."/>
            <person name="Collymore A."/>
            <person name="Cooke P."/>
            <person name="Costello M."/>
            <person name="D'Aco K."/>
            <person name="Daza R."/>
            <person name="De Haan G."/>
            <person name="DeGray S."/>
            <person name="DeMaso C."/>
            <person name="Dhargay N."/>
            <person name="Dooley K."/>
            <person name="Dooley E."/>
            <person name="Doricent M."/>
            <person name="Dorje P."/>
            <person name="Dorjee K."/>
            <person name="Dupes A."/>
            <person name="Elong R."/>
            <person name="Falk J."/>
            <person name="Farina A."/>
            <person name="Faro S."/>
            <person name="Ferguson D."/>
            <person name="Fisher S."/>
            <person name="Foley C.D."/>
            <person name="Franke A."/>
            <person name="Friedrich D."/>
            <person name="Gadbois L."/>
            <person name="Gearin G."/>
            <person name="Gearin C.R."/>
            <person name="Giannoukos G."/>
            <person name="Goode T."/>
            <person name="Graham J."/>
            <person name="Grandbois E."/>
            <person name="Grewal S."/>
            <person name="Gyaltsen K."/>
            <person name="Hafez N."/>
            <person name="Hagos B."/>
            <person name="Hall J."/>
            <person name="Henson C."/>
            <person name="Hollinger A."/>
            <person name="Honan T."/>
            <person name="Huard M.D."/>
            <person name="Hughes L."/>
            <person name="Hurhula B."/>
            <person name="Husby M.E."/>
            <person name="Kamat A."/>
            <person name="Kanga B."/>
            <person name="Kashin S."/>
            <person name="Khazanovich D."/>
            <person name="Kisner P."/>
            <person name="Lance K."/>
            <person name="Lara M."/>
            <person name="Lee W."/>
            <person name="Lennon N."/>
            <person name="Letendre F."/>
            <person name="LeVine R."/>
            <person name="Lipovsky A."/>
            <person name="Liu X."/>
            <person name="Liu J."/>
            <person name="Liu S."/>
            <person name="Lokyitsang T."/>
            <person name="Lokyitsang Y."/>
            <person name="Lubonja R."/>
            <person name="Lui A."/>
            <person name="MacDonald P."/>
            <person name="Magnisalis V."/>
            <person name="Maru K."/>
            <person name="Matthews C."/>
            <person name="McCusker W."/>
            <person name="McDonough S."/>
            <person name="Mehta T."/>
            <person name="Meldrim J."/>
            <person name="Meneus L."/>
            <person name="Mihai O."/>
            <person name="Mihalev A."/>
            <person name="Mihova T."/>
            <person name="Mittelman R."/>
            <person name="Mlenga V."/>
            <person name="Montmayeur A."/>
            <person name="Mulrain L."/>
            <person name="Navidi A."/>
            <person name="Naylor J."/>
            <person name="Negash T."/>
            <person name="Nguyen T."/>
            <person name="Nguyen N."/>
            <person name="Nicol R."/>
            <person name="Norbu C."/>
            <person name="Norbu N."/>
            <person name="Novod N."/>
            <person name="O'Neill B."/>
            <person name="Osman S."/>
            <person name="Markiewicz E."/>
            <person name="Oyono O.L."/>
            <person name="Patti C."/>
            <person name="Phunkhang P."/>
            <person name="Pierre F."/>
            <person name="Priest M."/>
            <person name="Raghuraman S."/>
            <person name="Rege F."/>
            <person name="Reyes R."/>
            <person name="Rise C."/>
            <person name="Rogov P."/>
            <person name="Ross K."/>
            <person name="Ryan E."/>
            <person name="Settipalli S."/>
            <person name="Shea T."/>
            <person name="Sherpa N."/>
            <person name="Shi L."/>
            <person name="Shih D."/>
            <person name="Sparrow T."/>
            <person name="Spaulding J."/>
            <person name="Stalker J."/>
            <person name="Stange-Thomann N."/>
            <person name="Stavropoulos S."/>
            <person name="Stone C."/>
            <person name="Strader C."/>
            <person name="Tesfaye S."/>
            <person name="Thomson T."/>
            <person name="Thoulutsang Y."/>
            <person name="Thoulutsang D."/>
            <person name="Topham K."/>
            <person name="Topping I."/>
            <person name="Tsamla T."/>
            <person name="Vassiliev H."/>
            <person name="Vo A."/>
            <person name="Wangchuk T."/>
            <person name="Wangdi T."/>
            <person name="Weiand M."/>
            <person name="Wilkinson J."/>
            <person name="Wilson A."/>
            <person name="Yadav S."/>
            <person name="Young G."/>
            <person name="Yu Q."/>
            <person name="Zembek L."/>
            <person name="Zhong D."/>
            <person name="Zimmer A."/>
            <person name="Zwirko Z."/>
            <person name="Jaffe D.B."/>
            <person name="Alvarez P."/>
            <person name="Brockman W."/>
            <person name="Butler J."/>
            <person name="Chin C."/>
            <person name="Gnerre S."/>
            <person name="Grabherr M."/>
            <person name="Kleber M."/>
            <person name="Mauceli E."/>
            <person name="MacCallum I."/>
        </authorList>
    </citation>
    <scope>NUCLEOTIDE SEQUENCE [LARGE SCALE GENOMIC DNA]</scope>
    <source>
        <strain evidence="1 2">TSC#14021-0224.01</strain>
    </source>
</reference>
<keyword evidence="2" id="KW-1185">Reference proteome</keyword>
<dbReference type="KEGG" id="der:26526342"/>
<proteinExistence type="predicted"/>
<dbReference type="EMBL" id="CH954178">
    <property type="protein sequence ID" value="KQS44005.1"/>
    <property type="molecule type" value="Genomic_DNA"/>
</dbReference>
<dbReference type="OrthoDB" id="7860491at2759"/>
<protein>
    <submittedName>
        <fullName evidence="1">Uncharacterized protein</fullName>
    </submittedName>
</protein>
<gene>
    <name evidence="1" type="primary">Dere\GG26518</name>
    <name evidence="1" type="synonym">GG26518</name>
    <name evidence="1" type="ORF">Dere_GG26518</name>
</gene>
<accession>A0A0Q5U4U9</accession>
<dbReference type="Proteomes" id="UP000008711">
    <property type="component" value="Unassembled WGS sequence"/>
</dbReference>
<evidence type="ECO:0000313" key="2">
    <source>
        <dbReference type="Proteomes" id="UP000008711"/>
    </source>
</evidence>
<dbReference type="AlphaFoldDB" id="A0A0Q5U4U9"/>
<sequence>MLLVVSEMTQLKEFFFKGFVDENVNHLDKLIALEKLSIEDLKYVKPYHVDVLRICASLKNLRNLTLIRIKMLPYDGPYSTLWSSLKYLHVQHCTFSELPDCPNIEYLNIENPTCDIVGYALKFILRNGKNLTELYEDSYPPIDANSFLDMLRSCPKLRLLCSPMEYIKLYSGYLSSMVEILKENGVTPENPLELIVSRRIKWKWFRRLLRCTPDNELIDLYHTW</sequence>
<dbReference type="SUPFAM" id="SSF52047">
    <property type="entry name" value="RNI-like"/>
    <property type="match status" value="1"/>
</dbReference>
<dbReference type="Gene3D" id="3.80.10.10">
    <property type="entry name" value="Ribonuclease Inhibitor"/>
    <property type="match status" value="1"/>
</dbReference>
<name>A0A0Q5U4U9_DROER</name>